<reference evidence="2 4" key="2">
    <citation type="submission" date="2018-06" db="EMBL/GenBank/DDBJ databases">
        <authorList>
            <consortium name="Pathogen Informatics"/>
            <person name="Doyle S."/>
        </authorList>
    </citation>
    <scope>NUCLEOTIDE SEQUENCE [LARGE SCALE GENOMIC DNA]</scope>
    <source>
        <strain evidence="2 4">NCTC12239</strain>
    </source>
</reference>
<evidence type="ECO:0000313" key="2">
    <source>
        <dbReference type="EMBL" id="STX61571.1"/>
    </source>
</evidence>
<dbReference type="Proteomes" id="UP000254040">
    <property type="component" value="Unassembled WGS sequence"/>
</dbReference>
<sequence length="63" mass="7187">MSYIHILLGLKTIFINPNAMKNILNLAQWQLLEILRDAQDEVFLMGWSCPDNNTPLDTEGVLT</sequence>
<dbReference type="Proteomes" id="UP000054985">
    <property type="component" value="Unassembled WGS sequence"/>
</dbReference>
<proteinExistence type="predicted"/>
<evidence type="ECO:0000313" key="4">
    <source>
        <dbReference type="Proteomes" id="UP000254040"/>
    </source>
</evidence>
<keyword evidence="3" id="KW-1185">Reference proteome</keyword>
<dbReference type="EMBL" id="UGOG01000001">
    <property type="protein sequence ID" value="STX61571.1"/>
    <property type="molecule type" value="Genomic_DNA"/>
</dbReference>
<gene>
    <name evidence="1" type="ORF">Lmor_0372</name>
    <name evidence="2" type="ORF">NCTC12239_00487</name>
</gene>
<protein>
    <submittedName>
        <fullName evidence="2">Uncharacterized protein</fullName>
    </submittedName>
</protein>
<name>A0A378K168_9GAMM</name>
<reference evidence="1 3" key="1">
    <citation type="submission" date="2015-11" db="EMBL/GenBank/DDBJ databases">
        <title>Genomic analysis of 38 Legionella species identifies large and diverse effector repertoires.</title>
        <authorList>
            <person name="Burstein D."/>
            <person name="Amaro F."/>
            <person name="Zusman T."/>
            <person name="Lifshitz Z."/>
            <person name="Cohen O."/>
            <person name="Gilbert J.A."/>
            <person name="Pupko T."/>
            <person name="Shuman H.A."/>
            <person name="Segal G."/>
        </authorList>
    </citation>
    <scope>NUCLEOTIDE SEQUENCE [LARGE SCALE GENOMIC DNA]</scope>
    <source>
        <strain evidence="1 3">ATCC 43877</strain>
    </source>
</reference>
<evidence type="ECO:0000313" key="1">
    <source>
        <dbReference type="EMBL" id="KTD37509.1"/>
    </source>
</evidence>
<evidence type="ECO:0000313" key="3">
    <source>
        <dbReference type="Proteomes" id="UP000054985"/>
    </source>
</evidence>
<dbReference type="EMBL" id="LNYN01000012">
    <property type="protein sequence ID" value="KTD37509.1"/>
    <property type="molecule type" value="Genomic_DNA"/>
</dbReference>
<dbReference type="STRING" id="39962.Lmor_0372"/>
<organism evidence="2 4">
    <name type="scientific">Legionella moravica</name>
    <dbReference type="NCBI Taxonomy" id="39962"/>
    <lineage>
        <taxon>Bacteria</taxon>
        <taxon>Pseudomonadati</taxon>
        <taxon>Pseudomonadota</taxon>
        <taxon>Gammaproteobacteria</taxon>
        <taxon>Legionellales</taxon>
        <taxon>Legionellaceae</taxon>
        <taxon>Legionella</taxon>
    </lineage>
</organism>
<accession>A0A378K168</accession>
<dbReference type="AlphaFoldDB" id="A0A378K168"/>